<dbReference type="EMBL" id="MBUA01000001">
    <property type="protein sequence ID" value="MBC6490615.1"/>
    <property type="molecule type" value="Genomic_DNA"/>
</dbReference>
<dbReference type="Proteomes" id="UP000765802">
    <property type="component" value="Unassembled WGS sequence"/>
</dbReference>
<accession>A0ABR7M7A6</accession>
<gene>
    <name evidence="2" type="ORF">BC349_06535</name>
</gene>
<feature type="transmembrane region" description="Helical" evidence="1">
    <location>
        <begin position="102"/>
        <end position="119"/>
    </location>
</feature>
<keyword evidence="3" id="KW-1185">Reference proteome</keyword>
<dbReference type="PANTHER" id="PTHR34262:SF1">
    <property type="entry name" value="TRANSMEMBRANE PROTEIN 220"/>
    <property type="match status" value="1"/>
</dbReference>
<dbReference type="RefSeq" id="WP_187255904.1">
    <property type="nucleotide sequence ID" value="NZ_JBHULF010000006.1"/>
</dbReference>
<keyword evidence="1" id="KW-0472">Membrane</keyword>
<evidence type="ECO:0000313" key="2">
    <source>
        <dbReference type="EMBL" id="MBC6490615.1"/>
    </source>
</evidence>
<dbReference type="PANTHER" id="PTHR34262">
    <property type="entry name" value="TRANSMEMBRANE PROTEIN 220"/>
    <property type="match status" value="1"/>
</dbReference>
<dbReference type="InterPro" id="IPR029377">
    <property type="entry name" value="TMEM220"/>
</dbReference>
<sequence>MKIFNAVMIGVFVLSAALQYNDPDPLVWMAIYLFGALLCVQALKNRFNSYLYLAGFTVYLLYATYLLFAGDGVLSWLREHDAENIVQSMKATKPWIEQTREFGGLLILLAALGINWFLFRRKGRG</sequence>
<dbReference type="Pfam" id="PF15071">
    <property type="entry name" value="TMEM220"/>
    <property type="match status" value="1"/>
</dbReference>
<evidence type="ECO:0008006" key="4">
    <source>
        <dbReference type="Google" id="ProtNLM"/>
    </source>
</evidence>
<organism evidence="2 3">
    <name type="scientific">Flavihumibacter stibioxidans</name>
    <dbReference type="NCBI Taxonomy" id="1834163"/>
    <lineage>
        <taxon>Bacteria</taxon>
        <taxon>Pseudomonadati</taxon>
        <taxon>Bacteroidota</taxon>
        <taxon>Chitinophagia</taxon>
        <taxon>Chitinophagales</taxon>
        <taxon>Chitinophagaceae</taxon>
        <taxon>Flavihumibacter</taxon>
    </lineage>
</organism>
<keyword evidence="1" id="KW-1133">Transmembrane helix</keyword>
<proteinExistence type="predicted"/>
<name>A0ABR7M7A6_9BACT</name>
<evidence type="ECO:0000256" key="1">
    <source>
        <dbReference type="SAM" id="Phobius"/>
    </source>
</evidence>
<keyword evidence="1" id="KW-0812">Transmembrane</keyword>
<reference evidence="2 3" key="1">
    <citation type="submission" date="2016-07" db="EMBL/GenBank/DDBJ databases">
        <title>Genome analysis of Flavihumibacter stibioxidans YS-17.</title>
        <authorList>
            <person name="Shi K."/>
            <person name="Han Y."/>
            <person name="Wang G."/>
        </authorList>
    </citation>
    <scope>NUCLEOTIDE SEQUENCE [LARGE SCALE GENOMIC DNA]</scope>
    <source>
        <strain evidence="2 3">YS-17</strain>
    </source>
</reference>
<protein>
    <recommendedName>
        <fullName evidence="4">Transmembrane family 220, helix</fullName>
    </recommendedName>
</protein>
<feature type="transmembrane region" description="Helical" evidence="1">
    <location>
        <begin position="27"/>
        <end position="43"/>
    </location>
</feature>
<evidence type="ECO:0000313" key="3">
    <source>
        <dbReference type="Proteomes" id="UP000765802"/>
    </source>
</evidence>
<comment type="caution">
    <text evidence="2">The sequence shown here is derived from an EMBL/GenBank/DDBJ whole genome shotgun (WGS) entry which is preliminary data.</text>
</comment>
<feature type="transmembrane region" description="Helical" evidence="1">
    <location>
        <begin position="50"/>
        <end position="68"/>
    </location>
</feature>